<name>A0A0E0EVI6_9ORYZ</name>
<dbReference type="EnsemblPlants" id="OMERI10G01210.1">
    <property type="protein sequence ID" value="OMERI10G01210.1"/>
    <property type="gene ID" value="OMERI10G01210"/>
</dbReference>
<dbReference type="Gramene" id="OMERI10G01210.1">
    <property type="protein sequence ID" value="OMERI10G01210.1"/>
    <property type="gene ID" value="OMERI10G01210"/>
</dbReference>
<feature type="region of interest" description="Disordered" evidence="1">
    <location>
        <begin position="316"/>
        <end position="349"/>
    </location>
</feature>
<reference evidence="2" key="1">
    <citation type="submission" date="2015-04" db="UniProtKB">
        <authorList>
            <consortium name="EnsemblPlants"/>
        </authorList>
    </citation>
    <scope>IDENTIFICATION</scope>
</reference>
<reference evidence="2" key="2">
    <citation type="submission" date="2018-05" db="EMBL/GenBank/DDBJ databases">
        <title>OmerRS3 (Oryza meridionalis Reference Sequence Version 3).</title>
        <authorList>
            <person name="Zhang J."/>
            <person name="Kudrna D."/>
            <person name="Lee S."/>
            <person name="Talag J."/>
            <person name="Welchert J."/>
            <person name="Wing R.A."/>
        </authorList>
    </citation>
    <scope>NUCLEOTIDE SEQUENCE [LARGE SCALE GENOMIC DNA]</scope>
    <source>
        <strain evidence="2">cv. OR44</strain>
    </source>
</reference>
<keyword evidence="3" id="KW-1185">Reference proteome</keyword>
<evidence type="ECO:0000313" key="3">
    <source>
        <dbReference type="Proteomes" id="UP000008021"/>
    </source>
</evidence>
<dbReference type="Proteomes" id="UP000008021">
    <property type="component" value="Chromosome 10"/>
</dbReference>
<dbReference type="SUPFAM" id="SSF81383">
    <property type="entry name" value="F-box domain"/>
    <property type="match status" value="1"/>
</dbReference>
<protein>
    <recommendedName>
        <fullName evidence="4">F-box domain-containing protein</fullName>
    </recommendedName>
</protein>
<dbReference type="InterPro" id="IPR036047">
    <property type="entry name" value="F-box-like_dom_sf"/>
</dbReference>
<evidence type="ECO:0000313" key="2">
    <source>
        <dbReference type="EnsemblPlants" id="OMERI10G01210.1"/>
    </source>
</evidence>
<dbReference type="PANTHER" id="PTHR34791">
    <property type="entry name" value="OS02G0272100 PROTEIN"/>
    <property type="match status" value="1"/>
</dbReference>
<dbReference type="AlphaFoldDB" id="A0A0E0EVI6"/>
<dbReference type="eggNOG" id="ENOG502RRQK">
    <property type="taxonomic scope" value="Eukaryota"/>
</dbReference>
<proteinExistence type="predicted"/>
<organism evidence="2">
    <name type="scientific">Oryza meridionalis</name>
    <dbReference type="NCBI Taxonomy" id="40149"/>
    <lineage>
        <taxon>Eukaryota</taxon>
        <taxon>Viridiplantae</taxon>
        <taxon>Streptophyta</taxon>
        <taxon>Embryophyta</taxon>
        <taxon>Tracheophyta</taxon>
        <taxon>Spermatophyta</taxon>
        <taxon>Magnoliopsida</taxon>
        <taxon>Liliopsida</taxon>
        <taxon>Poales</taxon>
        <taxon>Poaceae</taxon>
        <taxon>BOP clade</taxon>
        <taxon>Oryzoideae</taxon>
        <taxon>Oryzeae</taxon>
        <taxon>Oryzinae</taxon>
        <taxon>Oryza</taxon>
    </lineage>
</organism>
<dbReference type="PANTHER" id="PTHR34791:SF1">
    <property type="entry name" value="OS02G0272100 PROTEIN"/>
    <property type="match status" value="1"/>
</dbReference>
<evidence type="ECO:0000256" key="1">
    <source>
        <dbReference type="SAM" id="MobiDB-lite"/>
    </source>
</evidence>
<accession>A0A0E0EVI6</accession>
<dbReference type="HOGENOM" id="CLU_427254_0_0_1"/>
<feature type="region of interest" description="Disordered" evidence="1">
    <location>
        <begin position="576"/>
        <end position="641"/>
    </location>
</feature>
<evidence type="ECO:0008006" key="4">
    <source>
        <dbReference type="Google" id="ProtNLM"/>
    </source>
</evidence>
<sequence>MAKTSPLHRVIGAARWDAERPLGRLLILAHAAFLDAGFVPADDDDNSIRLPRKLGRMASSLPLRYAAPQLLHWPDAAAAADVQLRLCAHGRHLVLYVSMARCSMFREWLDTYWVCLDALAAAALLGGALDDTARALRRDARLAALWSALADRLCRRVLVDLCARNGVTLEPTFMSLPDDVKAAILARLPDGDDLARVECACAGLRRLVADRDRDAALWKPRYEKLPFLLQLIGGGDDDDGEPTTEVSWKKKYVAARLWPFGELFASMRETRRLPIYAPLLDLDFDSFTRFWVFDDTPSPLPEITVTRRRRRRRRWRGMPRDAGHGHAAVGRGGDKKPRHGAGAVHSPSSRFRWKHRTPDQVFVAMADTSPLHRIIGAAMWDAEPLLGRLVILAHAAFLDAGFVSTGAAAADDDAHSSVRLPRQVGTTASALPLRYTAPQLLHRHRQDAAAATVALRLCAHGRRHVVFYVCIRFANPWLDTYWICLDAPAAAALLAGGLDDTARALARRERGARLAALWSALADRLCRRVLVDLCAKNDVPVEPEHELMSLPDDVKVAILTRLAAGEDLARVECTYPFVPTPPPESPEEEETVVPRRRRRRRAMPRDAGHGRAAPGHSGDKKQWRGAGAVHSPSSRFRWKHR</sequence>